<comment type="caution">
    <text evidence="2">The sequence shown here is derived from an EMBL/GenBank/DDBJ whole genome shotgun (WGS) entry which is preliminary data.</text>
</comment>
<evidence type="ECO:0000313" key="3">
    <source>
        <dbReference type="Proteomes" id="UP001433268"/>
    </source>
</evidence>
<keyword evidence="3" id="KW-1185">Reference proteome</keyword>
<evidence type="ECO:0000313" key="2">
    <source>
        <dbReference type="EMBL" id="KAK8088099.1"/>
    </source>
</evidence>
<dbReference type="RefSeq" id="XP_066670993.1">
    <property type="nucleotide sequence ID" value="XM_066807375.1"/>
</dbReference>
<reference evidence="2 3" key="1">
    <citation type="submission" date="2023-01" db="EMBL/GenBank/DDBJ databases">
        <title>Analysis of 21 Apiospora genomes using comparative genomics revels a genus with tremendous synthesis potential of carbohydrate active enzymes and secondary metabolites.</title>
        <authorList>
            <person name="Sorensen T."/>
        </authorList>
    </citation>
    <scope>NUCLEOTIDE SEQUENCE [LARGE SCALE GENOMIC DNA]</scope>
    <source>
        <strain evidence="2 3">CBS 114990</strain>
    </source>
</reference>
<protein>
    <submittedName>
        <fullName evidence="2">Uncharacterized protein</fullName>
    </submittedName>
</protein>
<dbReference type="EMBL" id="JAQQWN010000004">
    <property type="protein sequence ID" value="KAK8088099.1"/>
    <property type="molecule type" value="Genomic_DNA"/>
</dbReference>
<feature type="signal peptide" evidence="1">
    <location>
        <begin position="1"/>
        <end position="24"/>
    </location>
</feature>
<keyword evidence="1" id="KW-0732">Signal</keyword>
<sequence length="203" mass="22507">MLSIKATMFAATSAILLLAGVTQADFVMVDYVSPPPIGSIEPHGRSAYFWEVDDDDGSIPPSCTRGKLWDYKNDVHGDHPGVRVDGDLNDPKAIEVNWGKEEGHWTYRRDSFAGVADHGLFDLNNVQMGECQVAKENQKACWVDGQHGTIRYLLRCQTTYFQVPYFWRKEGPNSSYPYLPGDEVGSLFGSASVAKGFSSVFDS</sequence>
<organism evidence="2 3">
    <name type="scientific">Apiospora hydei</name>
    <dbReference type="NCBI Taxonomy" id="1337664"/>
    <lineage>
        <taxon>Eukaryota</taxon>
        <taxon>Fungi</taxon>
        <taxon>Dikarya</taxon>
        <taxon>Ascomycota</taxon>
        <taxon>Pezizomycotina</taxon>
        <taxon>Sordariomycetes</taxon>
        <taxon>Xylariomycetidae</taxon>
        <taxon>Amphisphaeriales</taxon>
        <taxon>Apiosporaceae</taxon>
        <taxon>Apiospora</taxon>
    </lineage>
</organism>
<feature type="chain" id="PRO_5045282892" evidence="1">
    <location>
        <begin position="25"/>
        <end position="203"/>
    </location>
</feature>
<gene>
    <name evidence="2" type="ORF">PG997_003060</name>
</gene>
<dbReference type="Proteomes" id="UP001433268">
    <property type="component" value="Unassembled WGS sequence"/>
</dbReference>
<dbReference type="GeneID" id="92040435"/>
<name>A0ABR1WY93_9PEZI</name>
<evidence type="ECO:0000256" key="1">
    <source>
        <dbReference type="SAM" id="SignalP"/>
    </source>
</evidence>
<accession>A0ABR1WY93</accession>
<proteinExistence type="predicted"/>